<evidence type="ECO:0000256" key="5">
    <source>
        <dbReference type="ARBA" id="ARBA00022692"/>
    </source>
</evidence>
<dbReference type="EMBL" id="JAPMIV010000003">
    <property type="protein sequence ID" value="MDV6373531.1"/>
    <property type="molecule type" value="Genomic_DNA"/>
</dbReference>
<evidence type="ECO:0000256" key="7">
    <source>
        <dbReference type="ARBA" id="ARBA00023136"/>
    </source>
</evidence>
<dbReference type="Proteomes" id="UP001276150">
    <property type="component" value="Unassembled WGS sequence"/>
</dbReference>
<evidence type="ECO:0000256" key="4">
    <source>
        <dbReference type="ARBA" id="ARBA00022519"/>
    </source>
</evidence>
<sequence>MPALLGLARAIDRFSSWLGILIGGVTLLMIGVGLFNVFGRFADRYLGTAFSSNSLLELQWYLFSVIFLLGGAYVLSVDEHVRVDVLYGRLAPKRRALINLLGTLLFLLPFCVIVLWVAIPWFQLSYGIQESSSDPGGLLRWPIKLLLPIGFVLLFIQGVSEAIKAAGALSGHYEYRSQDELDEVTALAAAVQLEGGQLDRAGLDGLLVGLPDEAEKQMNDNQRKK</sequence>
<keyword evidence="6 9" id="KW-1133">Transmembrane helix</keyword>
<name>A0ABU4DM79_9DEIO</name>
<comment type="subcellular location">
    <subcellularLocation>
        <location evidence="1">Cell inner membrane</location>
        <topology evidence="1">Multi-pass membrane protein</topology>
    </subcellularLocation>
</comment>
<organism evidence="11 12">
    <name type="scientific">Deinococcus arenicola</name>
    <dbReference type="NCBI Taxonomy" id="2994950"/>
    <lineage>
        <taxon>Bacteria</taxon>
        <taxon>Thermotogati</taxon>
        <taxon>Deinococcota</taxon>
        <taxon>Deinococci</taxon>
        <taxon>Deinococcales</taxon>
        <taxon>Deinococcaceae</taxon>
        <taxon>Deinococcus</taxon>
    </lineage>
</organism>
<keyword evidence="4" id="KW-0997">Cell inner membrane</keyword>
<feature type="transmembrane region" description="Helical" evidence="9">
    <location>
        <begin position="96"/>
        <end position="119"/>
    </location>
</feature>
<feature type="transmembrane region" description="Helical" evidence="9">
    <location>
        <begin position="17"/>
        <end position="38"/>
    </location>
</feature>
<feature type="transmembrane region" description="Helical" evidence="9">
    <location>
        <begin position="58"/>
        <end position="75"/>
    </location>
</feature>
<feature type="transmembrane region" description="Helical" evidence="9">
    <location>
        <begin position="139"/>
        <end position="156"/>
    </location>
</feature>
<proteinExistence type="inferred from homology"/>
<gene>
    <name evidence="11" type="ORF">ORD21_02830</name>
</gene>
<keyword evidence="12" id="KW-1185">Reference proteome</keyword>
<keyword evidence="7 9" id="KW-0472">Membrane</keyword>
<feature type="domain" description="Tripartite ATP-independent periplasmic transporters DctQ component" evidence="10">
    <location>
        <begin position="29"/>
        <end position="164"/>
    </location>
</feature>
<protein>
    <submittedName>
        <fullName evidence="11">TRAP transporter small permease subunit</fullName>
    </submittedName>
</protein>
<dbReference type="Pfam" id="PF04290">
    <property type="entry name" value="DctQ"/>
    <property type="match status" value="1"/>
</dbReference>
<evidence type="ECO:0000256" key="2">
    <source>
        <dbReference type="ARBA" id="ARBA00022448"/>
    </source>
</evidence>
<evidence type="ECO:0000256" key="3">
    <source>
        <dbReference type="ARBA" id="ARBA00022475"/>
    </source>
</evidence>
<evidence type="ECO:0000313" key="12">
    <source>
        <dbReference type="Proteomes" id="UP001276150"/>
    </source>
</evidence>
<dbReference type="InterPro" id="IPR007387">
    <property type="entry name" value="TRAP_DctQ"/>
</dbReference>
<dbReference type="InterPro" id="IPR055348">
    <property type="entry name" value="DctQ"/>
</dbReference>
<evidence type="ECO:0000256" key="9">
    <source>
        <dbReference type="SAM" id="Phobius"/>
    </source>
</evidence>
<comment type="caution">
    <text evidence="11">The sequence shown here is derived from an EMBL/GenBank/DDBJ whole genome shotgun (WGS) entry which is preliminary data.</text>
</comment>
<dbReference type="PANTHER" id="PTHR35011:SF4">
    <property type="entry name" value="SLL1102 PROTEIN"/>
    <property type="match status" value="1"/>
</dbReference>
<reference evidence="11 12" key="1">
    <citation type="submission" date="2022-11" db="EMBL/GenBank/DDBJ databases">
        <title>Deinococcus ZS9-10, Low Temperature and Draught-tolerating, UV-resistant Bacteria from Continental Antarctica.</title>
        <authorList>
            <person name="Cheng L."/>
        </authorList>
    </citation>
    <scope>NUCLEOTIDE SEQUENCE [LARGE SCALE GENOMIC DNA]</scope>
    <source>
        <strain evidence="11 12">ZS9-10</strain>
    </source>
</reference>
<evidence type="ECO:0000256" key="6">
    <source>
        <dbReference type="ARBA" id="ARBA00022989"/>
    </source>
</evidence>
<dbReference type="RefSeq" id="WP_317638842.1">
    <property type="nucleotide sequence ID" value="NZ_JAPMIV010000003.1"/>
</dbReference>
<evidence type="ECO:0000256" key="1">
    <source>
        <dbReference type="ARBA" id="ARBA00004429"/>
    </source>
</evidence>
<keyword evidence="3" id="KW-1003">Cell membrane</keyword>
<dbReference type="PANTHER" id="PTHR35011">
    <property type="entry name" value="2,3-DIKETO-L-GULONATE TRAP TRANSPORTER SMALL PERMEASE PROTEIN YIAM"/>
    <property type="match status" value="1"/>
</dbReference>
<evidence type="ECO:0000259" key="10">
    <source>
        <dbReference type="Pfam" id="PF04290"/>
    </source>
</evidence>
<keyword evidence="2" id="KW-0813">Transport</keyword>
<keyword evidence="5 9" id="KW-0812">Transmembrane</keyword>
<evidence type="ECO:0000313" key="11">
    <source>
        <dbReference type="EMBL" id="MDV6373531.1"/>
    </source>
</evidence>
<evidence type="ECO:0000256" key="8">
    <source>
        <dbReference type="ARBA" id="ARBA00038436"/>
    </source>
</evidence>
<comment type="similarity">
    <text evidence="8">Belongs to the TRAP transporter small permease family.</text>
</comment>
<accession>A0ABU4DM79</accession>